<dbReference type="EMBL" id="VLTN01000001">
    <property type="protein sequence ID" value="KAA0157705.1"/>
    <property type="molecule type" value="Genomic_DNA"/>
</dbReference>
<comment type="caution">
    <text evidence="2">The sequence shown here is derived from an EMBL/GenBank/DDBJ whole genome shotgun (WGS) entry which is preliminary data.</text>
</comment>
<name>A0A5A8CXQ5_CAFRO</name>
<reference evidence="2 3" key="1">
    <citation type="submission" date="2019-07" db="EMBL/GenBank/DDBJ databases">
        <title>Genomes of Cafeteria roenbergensis.</title>
        <authorList>
            <person name="Fischer M.G."/>
            <person name="Hackl T."/>
            <person name="Roman M."/>
        </authorList>
    </citation>
    <scope>NUCLEOTIDE SEQUENCE [LARGE SCALE GENOMIC DNA]</scope>
    <source>
        <strain evidence="2 3">BVI</strain>
    </source>
</reference>
<feature type="compositionally biased region" description="Low complexity" evidence="1">
    <location>
        <begin position="84"/>
        <end position="96"/>
    </location>
</feature>
<organism evidence="2 3">
    <name type="scientific">Cafeteria roenbergensis</name>
    <name type="common">Marine flagellate</name>
    <dbReference type="NCBI Taxonomy" id="33653"/>
    <lineage>
        <taxon>Eukaryota</taxon>
        <taxon>Sar</taxon>
        <taxon>Stramenopiles</taxon>
        <taxon>Bigyra</taxon>
        <taxon>Opalozoa</taxon>
        <taxon>Bicosoecida</taxon>
        <taxon>Cafeteriaceae</taxon>
        <taxon>Cafeteria</taxon>
    </lineage>
</organism>
<feature type="compositionally biased region" description="Basic and acidic residues" evidence="1">
    <location>
        <begin position="108"/>
        <end position="118"/>
    </location>
</feature>
<dbReference type="Proteomes" id="UP000323011">
    <property type="component" value="Unassembled WGS sequence"/>
</dbReference>
<keyword evidence="3" id="KW-1185">Reference proteome</keyword>
<evidence type="ECO:0000313" key="2">
    <source>
        <dbReference type="EMBL" id="KAA0157705.1"/>
    </source>
</evidence>
<proteinExistence type="predicted"/>
<feature type="region of interest" description="Disordered" evidence="1">
    <location>
        <begin position="39"/>
        <end position="132"/>
    </location>
</feature>
<accession>A0A5A8CXQ5</accession>
<evidence type="ECO:0000256" key="1">
    <source>
        <dbReference type="SAM" id="MobiDB-lite"/>
    </source>
</evidence>
<protein>
    <submittedName>
        <fullName evidence="2">Uncharacterized protein</fullName>
    </submittedName>
</protein>
<sequence length="132" mass="13007">MPAASSAGPAGALAPAASIAATTRLSSASLADSMLATPTGIRATSDDDVRSLPAAAPGSAAAGLGLGSHRPPPAGSTRPVHFQLPSSPRSLGLRSPWTECSGASSMATKDELAGRELRVTSSRHGLARTGPP</sequence>
<evidence type="ECO:0000313" key="3">
    <source>
        <dbReference type="Proteomes" id="UP000323011"/>
    </source>
</evidence>
<feature type="compositionally biased region" description="Low complexity" evidence="1">
    <location>
        <begin position="51"/>
        <end position="63"/>
    </location>
</feature>
<dbReference type="AlphaFoldDB" id="A0A5A8CXQ5"/>
<gene>
    <name evidence="2" type="ORF">FNF29_00279</name>
</gene>